<keyword evidence="3" id="KW-1185">Reference proteome</keyword>
<dbReference type="Proteomes" id="UP000180098">
    <property type="component" value="Unassembled WGS sequence"/>
</dbReference>
<feature type="domain" description="LysM" evidence="1">
    <location>
        <begin position="51"/>
        <end position="95"/>
    </location>
</feature>
<gene>
    <name evidence="2" type="ORF">BKP35_00785</name>
</gene>
<accession>A0A1S2LTT8</accession>
<feature type="domain" description="LysM" evidence="1">
    <location>
        <begin position="1"/>
        <end position="45"/>
    </location>
</feature>
<protein>
    <recommendedName>
        <fullName evidence="1">LysM domain-containing protein</fullName>
    </recommendedName>
</protein>
<dbReference type="SUPFAM" id="SSF54106">
    <property type="entry name" value="LysM domain"/>
    <property type="match status" value="2"/>
</dbReference>
<dbReference type="InterPro" id="IPR036779">
    <property type="entry name" value="LysM_dom_sf"/>
</dbReference>
<dbReference type="EMBL" id="MLQQ01000001">
    <property type="protein sequence ID" value="OIJ15563.1"/>
    <property type="molecule type" value="Genomic_DNA"/>
</dbReference>
<dbReference type="PROSITE" id="PS51782">
    <property type="entry name" value="LYSM"/>
    <property type="match status" value="2"/>
</dbReference>
<organism evidence="2 3">
    <name type="scientific">Anaerobacillus arseniciselenatis</name>
    <dbReference type="NCBI Taxonomy" id="85682"/>
    <lineage>
        <taxon>Bacteria</taxon>
        <taxon>Bacillati</taxon>
        <taxon>Bacillota</taxon>
        <taxon>Bacilli</taxon>
        <taxon>Bacillales</taxon>
        <taxon>Bacillaceae</taxon>
        <taxon>Anaerobacillus</taxon>
    </lineage>
</organism>
<dbReference type="AlphaFoldDB" id="A0A1S2LTT8"/>
<dbReference type="OrthoDB" id="9802862at2"/>
<dbReference type="Pfam" id="PF01476">
    <property type="entry name" value="LysM"/>
    <property type="match status" value="2"/>
</dbReference>
<dbReference type="CDD" id="cd00118">
    <property type="entry name" value="LysM"/>
    <property type="match status" value="2"/>
</dbReference>
<dbReference type="RefSeq" id="WP_071311488.1">
    <property type="nucleotide sequence ID" value="NZ_MLQQ01000001.1"/>
</dbReference>
<evidence type="ECO:0000259" key="1">
    <source>
        <dbReference type="PROSITE" id="PS51782"/>
    </source>
</evidence>
<sequence length="117" mass="13743">MNIRVRRGDNMWYYSQLFNIPLPLILDSNRDIEPNALQIGQTVRIPGFYVNFYIIQPGDTFWGISKQLGINFDVIQLLNPTINPYHLQLGQRINIPFRVQNPIVQGRRAYGYRALYM</sequence>
<name>A0A1S2LTT8_9BACI</name>
<evidence type="ECO:0000313" key="2">
    <source>
        <dbReference type="EMBL" id="OIJ15563.1"/>
    </source>
</evidence>
<dbReference type="Gene3D" id="3.10.350.10">
    <property type="entry name" value="LysM domain"/>
    <property type="match status" value="2"/>
</dbReference>
<reference evidence="2 3" key="1">
    <citation type="submission" date="2016-10" db="EMBL/GenBank/DDBJ databases">
        <title>Draft genome sequences of four alkaliphilic bacteria belonging to the Anaerobacillus genus.</title>
        <authorList>
            <person name="Bassil N.M."/>
            <person name="Lloyd J.R."/>
        </authorList>
    </citation>
    <scope>NUCLEOTIDE SEQUENCE [LARGE SCALE GENOMIC DNA]</scope>
    <source>
        <strain evidence="2 3">DSM 15340</strain>
    </source>
</reference>
<dbReference type="InterPro" id="IPR018392">
    <property type="entry name" value="LysM"/>
</dbReference>
<dbReference type="SMART" id="SM00257">
    <property type="entry name" value="LysM"/>
    <property type="match status" value="2"/>
</dbReference>
<proteinExistence type="predicted"/>
<evidence type="ECO:0000313" key="3">
    <source>
        <dbReference type="Proteomes" id="UP000180098"/>
    </source>
</evidence>
<comment type="caution">
    <text evidence="2">The sequence shown here is derived from an EMBL/GenBank/DDBJ whole genome shotgun (WGS) entry which is preliminary data.</text>
</comment>